<dbReference type="Gene3D" id="1.10.287.130">
    <property type="match status" value="1"/>
</dbReference>
<dbReference type="PANTHER" id="PTHR43047:SF72">
    <property type="entry name" value="OSMOSENSING HISTIDINE PROTEIN KINASE SLN1"/>
    <property type="match status" value="1"/>
</dbReference>
<dbReference type="PROSITE" id="PS50109">
    <property type="entry name" value="HIS_KIN"/>
    <property type="match status" value="1"/>
</dbReference>
<feature type="transmembrane region" description="Helical" evidence="7">
    <location>
        <begin position="312"/>
        <end position="333"/>
    </location>
</feature>
<keyword evidence="4" id="KW-0808">Transferase</keyword>
<dbReference type="CDD" id="cd00075">
    <property type="entry name" value="HATPase"/>
    <property type="match status" value="1"/>
</dbReference>
<dbReference type="Proteomes" id="UP000886891">
    <property type="component" value="Unassembled WGS sequence"/>
</dbReference>
<sequence>MTQYKKRAVLIALSLTLITVFIVLLTLLTPEIPVCPETTGTIERTEFYEDQNGNWIREDLSWNIGKDISAIRITDLNDLNRIATVNYVPDRFVVPGTLPQDAAIVPLDQTFDFASCGTLILCVLSPDPFANDFTAQAEALDRYKIGDYWTFSLLIPSVFNASNIYYDNQLVACNGEIENYEFIRFNTSDDRVTVEHRAQTEPIRITLKFYTRREALSDHYITIHYQSNGTLSGIGDMPLIGTESRILSVQKQAPVVFLVALILCAMTLAVLLVLSALKQSSLFLPEIGIVAATFLLFLSGYCLASSTSTPLWHTALQAATPLIVSGAAALSVARRFDKTFRIPVLIGSLLGFAAAFSSPYLPFSAAAVMRHIALSLQIVNLLAILVFSLFPQSKRTPPPRFLNIICALSVAGAVTAGLFLKRPAVALSDPALWLLLFSAATVFVVVLSVFAKTERENAYITANLNAEVERQIKDVKAVIAERDNLLQFVSHDLKKPLRSGETHLNTLLERETDAEQIKLLNIVKQNNARVLSNLTEIASYAKFNYIAEPSCPTDLNKLCQRLYRLCAEDCNAAGITLCNLVGESVKVFAKPQGLENALTNLIFNAIEHAACTEIVISARTEKNKVLLTVKDNGKGIDPAIDIFRPYVSENKPDEGGLGLYLCKNIVESMNGTLTYVSEDGAAFTVSLLRA</sequence>
<keyword evidence="9" id="KW-0547">Nucleotide-binding</keyword>
<evidence type="ECO:0000256" key="5">
    <source>
        <dbReference type="ARBA" id="ARBA00022777"/>
    </source>
</evidence>
<dbReference type="PRINTS" id="PR00344">
    <property type="entry name" value="BCTRLSENSOR"/>
</dbReference>
<dbReference type="GO" id="GO:0005524">
    <property type="term" value="F:ATP binding"/>
    <property type="evidence" value="ECO:0007669"/>
    <property type="project" value="UniProtKB-KW"/>
</dbReference>
<reference evidence="9" key="2">
    <citation type="journal article" date="2021" name="PeerJ">
        <title>Extensive microbial diversity within the chicken gut microbiome revealed by metagenomics and culture.</title>
        <authorList>
            <person name="Gilroy R."/>
            <person name="Ravi A."/>
            <person name="Getino M."/>
            <person name="Pursley I."/>
            <person name="Horton D.L."/>
            <person name="Alikhan N.F."/>
            <person name="Baker D."/>
            <person name="Gharbi K."/>
            <person name="Hall N."/>
            <person name="Watson M."/>
            <person name="Adriaenssens E.M."/>
            <person name="Foster-Nyarko E."/>
            <person name="Jarju S."/>
            <person name="Secka A."/>
            <person name="Antonio M."/>
            <person name="Oren A."/>
            <person name="Chaudhuri R.R."/>
            <person name="La Ragione R."/>
            <person name="Hildebrand F."/>
            <person name="Pallen M.J."/>
        </authorList>
    </citation>
    <scope>NUCLEOTIDE SEQUENCE</scope>
    <source>
        <strain evidence="9">23406</strain>
    </source>
</reference>
<keyword evidence="5" id="KW-0418">Kinase</keyword>
<keyword evidence="6" id="KW-0902">Two-component regulatory system</keyword>
<evidence type="ECO:0000256" key="7">
    <source>
        <dbReference type="SAM" id="Phobius"/>
    </source>
</evidence>
<dbReference type="SUPFAM" id="SSF47384">
    <property type="entry name" value="Homodimeric domain of signal transducing histidine kinase"/>
    <property type="match status" value="1"/>
</dbReference>
<evidence type="ECO:0000313" key="10">
    <source>
        <dbReference type="Proteomes" id="UP000886891"/>
    </source>
</evidence>
<keyword evidence="7" id="KW-0812">Transmembrane</keyword>
<protein>
    <recommendedName>
        <fullName evidence="2">histidine kinase</fullName>
        <ecNumber evidence="2">2.7.13.3</ecNumber>
    </recommendedName>
</protein>
<feature type="transmembrane region" description="Helical" evidence="7">
    <location>
        <begin position="401"/>
        <end position="420"/>
    </location>
</feature>
<evidence type="ECO:0000313" key="9">
    <source>
        <dbReference type="EMBL" id="HIV00628.1"/>
    </source>
</evidence>
<evidence type="ECO:0000259" key="8">
    <source>
        <dbReference type="PROSITE" id="PS50109"/>
    </source>
</evidence>
<feature type="domain" description="Histidine kinase" evidence="8">
    <location>
        <begin position="488"/>
        <end position="690"/>
    </location>
</feature>
<keyword evidence="7" id="KW-0472">Membrane</keyword>
<dbReference type="EMBL" id="DVOH01000046">
    <property type="protein sequence ID" value="HIV00628.1"/>
    <property type="molecule type" value="Genomic_DNA"/>
</dbReference>
<keyword evidence="3" id="KW-0597">Phosphoprotein</keyword>
<keyword evidence="9" id="KW-0067">ATP-binding</keyword>
<dbReference type="CDD" id="cd00082">
    <property type="entry name" value="HisKA"/>
    <property type="match status" value="1"/>
</dbReference>
<dbReference type="InterPro" id="IPR003594">
    <property type="entry name" value="HATPase_dom"/>
</dbReference>
<dbReference type="Gene3D" id="3.30.565.10">
    <property type="entry name" value="Histidine kinase-like ATPase, C-terminal domain"/>
    <property type="match status" value="1"/>
</dbReference>
<dbReference type="InterPro" id="IPR003661">
    <property type="entry name" value="HisK_dim/P_dom"/>
</dbReference>
<comment type="catalytic activity">
    <reaction evidence="1">
        <text>ATP + protein L-histidine = ADP + protein N-phospho-L-histidine.</text>
        <dbReference type="EC" id="2.7.13.3"/>
    </reaction>
</comment>
<feature type="transmembrane region" description="Helical" evidence="7">
    <location>
        <begin position="287"/>
        <end position="306"/>
    </location>
</feature>
<dbReference type="SUPFAM" id="SSF55874">
    <property type="entry name" value="ATPase domain of HSP90 chaperone/DNA topoisomerase II/histidine kinase"/>
    <property type="match status" value="1"/>
</dbReference>
<name>A0A9D1NCJ7_9FIRM</name>
<feature type="transmembrane region" description="Helical" evidence="7">
    <location>
        <begin position="7"/>
        <end position="28"/>
    </location>
</feature>
<evidence type="ECO:0000256" key="6">
    <source>
        <dbReference type="ARBA" id="ARBA00023012"/>
    </source>
</evidence>
<gene>
    <name evidence="9" type="ORF">IAB14_05920</name>
</gene>
<feature type="transmembrane region" description="Helical" evidence="7">
    <location>
        <begin position="255"/>
        <end position="275"/>
    </location>
</feature>
<dbReference type="GO" id="GO:0000155">
    <property type="term" value="F:phosphorelay sensor kinase activity"/>
    <property type="evidence" value="ECO:0007669"/>
    <property type="project" value="InterPro"/>
</dbReference>
<feature type="transmembrane region" description="Helical" evidence="7">
    <location>
        <begin position="340"/>
        <end position="361"/>
    </location>
</feature>
<feature type="transmembrane region" description="Helical" evidence="7">
    <location>
        <begin position="432"/>
        <end position="451"/>
    </location>
</feature>
<dbReference type="Pfam" id="PF02518">
    <property type="entry name" value="HATPase_c"/>
    <property type="match status" value="1"/>
</dbReference>
<reference evidence="9" key="1">
    <citation type="submission" date="2020-10" db="EMBL/GenBank/DDBJ databases">
        <authorList>
            <person name="Gilroy R."/>
        </authorList>
    </citation>
    <scope>NUCLEOTIDE SEQUENCE</scope>
    <source>
        <strain evidence="9">23406</strain>
    </source>
</reference>
<dbReference type="EC" id="2.7.13.3" evidence="2"/>
<accession>A0A9D1NCJ7</accession>
<dbReference type="InterPro" id="IPR004358">
    <property type="entry name" value="Sig_transdc_His_kin-like_C"/>
</dbReference>
<dbReference type="InterPro" id="IPR005467">
    <property type="entry name" value="His_kinase_dom"/>
</dbReference>
<evidence type="ECO:0000256" key="1">
    <source>
        <dbReference type="ARBA" id="ARBA00000085"/>
    </source>
</evidence>
<dbReference type="SMART" id="SM00387">
    <property type="entry name" value="HATPase_c"/>
    <property type="match status" value="1"/>
</dbReference>
<feature type="transmembrane region" description="Helical" evidence="7">
    <location>
        <begin position="367"/>
        <end position="389"/>
    </location>
</feature>
<dbReference type="InterPro" id="IPR036097">
    <property type="entry name" value="HisK_dim/P_sf"/>
</dbReference>
<proteinExistence type="predicted"/>
<dbReference type="GO" id="GO:0005886">
    <property type="term" value="C:plasma membrane"/>
    <property type="evidence" value="ECO:0007669"/>
    <property type="project" value="TreeGrafter"/>
</dbReference>
<dbReference type="PANTHER" id="PTHR43047">
    <property type="entry name" value="TWO-COMPONENT HISTIDINE PROTEIN KINASE"/>
    <property type="match status" value="1"/>
</dbReference>
<dbReference type="InterPro" id="IPR036890">
    <property type="entry name" value="HATPase_C_sf"/>
</dbReference>
<evidence type="ECO:0000256" key="4">
    <source>
        <dbReference type="ARBA" id="ARBA00022679"/>
    </source>
</evidence>
<dbReference type="GO" id="GO:0009927">
    <property type="term" value="F:histidine phosphotransfer kinase activity"/>
    <property type="evidence" value="ECO:0007669"/>
    <property type="project" value="TreeGrafter"/>
</dbReference>
<comment type="caution">
    <text evidence="9">The sequence shown here is derived from an EMBL/GenBank/DDBJ whole genome shotgun (WGS) entry which is preliminary data.</text>
</comment>
<evidence type="ECO:0000256" key="2">
    <source>
        <dbReference type="ARBA" id="ARBA00012438"/>
    </source>
</evidence>
<keyword evidence="7" id="KW-1133">Transmembrane helix</keyword>
<dbReference type="AlphaFoldDB" id="A0A9D1NCJ7"/>
<evidence type="ECO:0000256" key="3">
    <source>
        <dbReference type="ARBA" id="ARBA00022553"/>
    </source>
</evidence>
<organism evidence="9 10">
    <name type="scientific">Candidatus Stercoripulliclostridium merdipullorum</name>
    <dbReference type="NCBI Taxonomy" id="2840952"/>
    <lineage>
        <taxon>Bacteria</taxon>
        <taxon>Bacillati</taxon>
        <taxon>Bacillota</taxon>
        <taxon>Clostridia</taxon>
        <taxon>Eubacteriales</taxon>
        <taxon>Candidatus Stercoripulliclostridium</taxon>
    </lineage>
</organism>